<dbReference type="EMBL" id="JAERWL010000002">
    <property type="protein sequence ID" value="MBM9475068.1"/>
    <property type="molecule type" value="Genomic_DNA"/>
</dbReference>
<evidence type="ECO:0000313" key="4">
    <source>
        <dbReference type="Proteomes" id="UP000663801"/>
    </source>
</evidence>
<keyword evidence="1" id="KW-0812">Transmembrane</keyword>
<evidence type="ECO:0000313" key="3">
    <source>
        <dbReference type="EMBL" id="MBM9475068.1"/>
    </source>
</evidence>
<dbReference type="SUPFAM" id="SSF50242">
    <property type="entry name" value="TIMP-like"/>
    <property type="match status" value="1"/>
</dbReference>
<gene>
    <name evidence="3" type="ORF">JL107_01285</name>
</gene>
<keyword evidence="4" id="KW-1185">Reference proteome</keyword>
<sequence length="204" mass="20737">MRRLVLLMIGAILAGSVTLLVPGTAAACSCTNEPFSAQQARADIIFTGTPTAADVPLPVDGLQSSDAPVHWSFSVDAVHRGPVTATVEVDSALSEASCGIALRAGRPYLVLGTIADGRISTHLCSGTAPLAAVAATDLAALGPAEPPADDMQSVFDARAATERAQEDADSGSWTGPRIAVVAALVAAVLGSGVLALNRRSRREP</sequence>
<feature type="transmembrane region" description="Helical" evidence="1">
    <location>
        <begin position="178"/>
        <end position="196"/>
    </location>
</feature>
<keyword evidence="2" id="KW-0732">Signal</keyword>
<comment type="caution">
    <text evidence="3">The sequence shown here is derived from an EMBL/GenBank/DDBJ whole genome shotgun (WGS) entry which is preliminary data.</text>
</comment>
<dbReference type="Proteomes" id="UP000663801">
    <property type="component" value="Unassembled WGS sequence"/>
</dbReference>
<proteinExistence type="predicted"/>
<organism evidence="3 4">
    <name type="scientific">Nakamurella flavida</name>
    <dbReference type="NCBI Taxonomy" id="363630"/>
    <lineage>
        <taxon>Bacteria</taxon>
        <taxon>Bacillati</taxon>
        <taxon>Actinomycetota</taxon>
        <taxon>Actinomycetes</taxon>
        <taxon>Nakamurellales</taxon>
        <taxon>Nakamurellaceae</taxon>
        <taxon>Nakamurella</taxon>
    </lineage>
</organism>
<reference evidence="3" key="1">
    <citation type="submission" date="2021-01" db="EMBL/GenBank/DDBJ databases">
        <title>KCTC 19127 draft genome.</title>
        <authorList>
            <person name="An D."/>
        </authorList>
    </citation>
    <scope>NUCLEOTIDE SEQUENCE</scope>
    <source>
        <strain evidence="3">KCTC 19127</strain>
    </source>
</reference>
<accession>A0A938YHY1</accession>
<dbReference type="AlphaFoldDB" id="A0A938YHY1"/>
<keyword evidence="1" id="KW-0472">Membrane</keyword>
<protein>
    <recommendedName>
        <fullName evidence="5">Tissue inhibitor of metalloproteinase</fullName>
    </recommendedName>
</protein>
<dbReference type="InterPro" id="IPR008993">
    <property type="entry name" value="TIMP-like_OB-fold"/>
</dbReference>
<feature type="chain" id="PRO_5037305887" description="Tissue inhibitor of metalloproteinase" evidence="2">
    <location>
        <begin position="28"/>
        <end position="204"/>
    </location>
</feature>
<name>A0A938YHY1_9ACTN</name>
<evidence type="ECO:0008006" key="5">
    <source>
        <dbReference type="Google" id="ProtNLM"/>
    </source>
</evidence>
<dbReference type="PROSITE" id="PS51257">
    <property type="entry name" value="PROKAR_LIPOPROTEIN"/>
    <property type="match status" value="1"/>
</dbReference>
<evidence type="ECO:0000256" key="1">
    <source>
        <dbReference type="SAM" id="Phobius"/>
    </source>
</evidence>
<dbReference type="RefSeq" id="WP_205255221.1">
    <property type="nucleotide sequence ID" value="NZ_BAAAPV010000001.1"/>
</dbReference>
<keyword evidence="1" id="KW-1133">Transmembrane helix</keyword>
<evidence type="ECO:0000256" key="2">
    <source>
        <dbReference type="SAM" id="SignalP"/>
    </source>
</evidence>
<feature type="signal peptide" evidence="2">
    <location>
        <begin position="1"/>
        <end position="27"/>
    </location>
</feature>
<dbReference type="Gene3D" id="2.40.50.120">
    <property type="match status" value="1"/>
</dbReference>